<dbReference type="EMBL" id="OX395138">
    <property type="protein sequence ID" value="CAI5790725.1"/>
    <property type="molecule type" value="Genomic_DNA"/>
</dbReference>
<keyword evidence="2" id="KW-1185">Reference proteome</keyword>
<sequence length="117" mass="12630">MVVAPPTFASGPAHHWHVDPESLLRSSSCPQTGKRFPTPDLHKALMMGFHSDDVARCSGRPEAFWHLRRNTSLLPPPSLGTESLRSLPTPGSSAPAQTYVICLATQCDGNECNPLIA</sequence>
<name>A0AA35L6I3_9SAUR</name>
<evidence type="ECO:0000313" key="1">
    <source>
        <dbReference type="EMBL" id="CAI5790725.1"/>
    </source>
</evidence>
<proteinExistence type="predicted"/>
<dbReference type="AlphaFoldDB" id="A0AA35L6I3"/>
<accession>A0AA35L6I3</accession>
<reference evidence="1" key="1">
    <citation type="submission" date="2022-12" db="EMBL/GenBank/DDBJ databases">
        <authorList>
            <person name="Alioto T."/>
            <person name="Alioto T."/>
            <person name="Gomez Garrido J."/>
        </authorList>
    </citation>
    <scope>NUCLEOTIDE SEQUENCE</scope>
</reference>
<evidence type="ECO:0000313" key="2">
    <source>
        <dbReference type="Proteomes" id="UP001178461"/>
    </source>
</evidence>
<protein>
    <submittedName>
        <fullName evidence="1">Uncharacterized protein</fullName>
    </submittedName>
</protein>
<dbReference type="Proteomes" id="UP001178461">
    <property type="component" value="Chromosome 13"/>
</dbReference>
<organism evidence="1 2">
    <name type="scientific">Podarcis lilfordi</name>
    <name type="common">Lilford's wall lizard</name>
    <dbReference type="NCBI Taxonomy" id="74358"/>
    <lineage>
        <taxon>Eukaryota</taxon>
        <taxon>Metazoa</taxon>
        <taxon>Chordata</taxon>
        <taxon>Craniata</taxon>
        <taxon>Vertebrata</taxon>
        <taxon>Euteleostomi</taxon>
        <taxon>Lepidosauria</taxon>
        <taxon>Squamata</taxon>
        <taxon>Bifurcata</taxon>
        <taxon>Unidentata</taxon>
        <taxon>Episquamata</taxon>
        <taxon>Laterata</taxon>
        <taxon>Lacertibaenia</taxon>
        <taxon>Lacertidae</taxon>
        <taxon>Podarcis</taxon>
    </lineage>
</organism>
<gene>
    <name evidence="1" type="ORF">PODLI_1B033044</name>
</gene>